<name>A0ABP7A0A1_9MICO</name>
<gene>
    <name evidence="2" type="ORF">GCM10022200_01490</name>
</gene>
<feature type="signal peptide" evidence="1">
    <location>
        <begin position="1"/>
        <end position="26"/>
    </location>
</feature>
<organism evidence="2 3">
    <name type="scientific">Microbacterium awajiense</name>
    <dbReference type="NCBI Taxonomy" id="415214"/>
    <lineage>
        <taxon>Bacteria</taxon>
        <taxon>Bacillati</taxon>
        <taxon>Actinomycetota</taxon>
        <taxon>Actinomycetes</taxon>
        <taxon>Micrococcales</taxon>
        <taxon>Microbacteriaceae</taxon>
        <taxon>Microbacterium</taxon>
    </lineage>
</organism>
<comment type="caution">
    <text evidence="2">The sequence shown here is derived from an EMBL/GenBank/DDBJ whole genome shotgun (WGS) entry which is preliminary data.</text>
</comment>
<proteinExistence type="predicted"/>
<dbReference type="EMBL" id="BAAAYU010000001">
    <property type="protein sequence ID" value="GAA3622998.1"/>
    <property type="molecule type" value="Genomic_DNA"/>
</dbReference>
<dbReference type="RefSeq" id="WP_344735919.1">
    <property type="nucleotide sequence ID" value="NZ_BAAAYU010000001.1"/>
</dbReference>
<evidence type="ECO:0000313" key="2">
    <source>
        <dbReference type="EMBL" id="GAA3622998.1"/>
    </source>
</evidence>
<keyword evidence="3" id="KW-1185">Reference proteome</keyword>
<dbReference type="Proteomes" id="UP001501697">
    <property type="component" value="Unassembled WGS sequence"/>
</dbReference>
<feature type="chain" id="PRO_5046139274" evidence="1">
    <location>
        <begin position="27"/>
        <end position="554"/>
    </location>
</feature>
<sequence length="554" mass="58201">MRTRAVVGVVAAVLAAGMLAGSPAAAEDEPLVWSAMDGYPKNVDGVVISWETAMSSTSPFDGQALLDALPVMRLDVENRSGETVHVGLGMDLVAHGEVGHLWERESWGPFIDVLSGVEETFVFALEDGEAFSDVVESVWTQPLPMWSGHTGAVFELSEMPAEGVSPSVTLLDAMVIPGRFVGANFAPTDLSTPSAIMGIEATVDGGGGSPDLFPGLSATVTASDLTPGELLEVWVAPQLDFFAFQLYGGALPADARQVGTGTVAADGTLTSTVTLPSDLPFGRYQLAAGVRAERYWPAGTFRDFTVTTPPAERTVSVASGGGTTIADLGTTGVTVTYPASTTEGATTATVSSTGPTPSGFVLTSYPPLYYHLSTTSTFTGQAEVCIDYDPVNLPGAPPYLYHFSPVLGAWENITTSRNQGRVCGLTESFSPVVLGYPDEPDGFDFTGFFDPVSNDEMNLAKAGQAIPVTFSLGGDQGLEVVASTRFSIDRTVTNPSGELLDAVTAGKSSLSYDAASDQYTFVWKTNKAWANKQGHFVLTLSDGSAHEFAVTFRK</sequence>
<evidence type="ECO:0000256" key="1">
    <source>
        <dbReference type="SAM" id="SignalP"/>
    </source>
</evidence>
<dbReference type="NCBIfam" id="NF038114">
    <property type="entry name" value="rightmost"/>
    <property type="match status" value="1"/>
</dbReference>
<accession>A0ABP7A0A1</accession>
<keyword evidence="1" id="KW-0732">Signal</keyword>
<protein>
    <submittedName>
        <fullName evidence="2">Uncharacterized protein</fullName>
    </submittedName>
</protein>
<reference evidence="3" key="1">
    <citation type="journal article" date="2019" name="Int. J. Syst. Evol. Microbiol.">
        <title>The Global Catalogue of Microorganisms (GCM) 10K type strain sequencing project: providing services to taxonomists for standard genome sequencing and annotation.</title>
        <authorList>
            <consortium name="The Broad Institute Genomics Platform"/>
            <consortium name="The Broad Institute Genome Sequencing Center for Infectious Disease"/>
            <person name="Wu L."/>
            <person name="Ma J."/>
        </authorList>
    </citation>
    <scope>NUCLEOTIDE SEQUENCE [LARGE SCALE GENOMIC DNA]</scope>
    <source>
        <strain evidence="3">JCM 16544</strain>
    </source>
</reference>
<evidence type="ECO:0000313" key="3">
    <source>
        <dbReference type="Proteomes" id="UP001501697"/>
    </source>
</evidence>